<dbReference type="SMART" id="SM00356">
    <property type="entry name" value="ZnF_C3H1"/>
    <property type="match status" value="1"/>
</dbReference>
<name>A0ABQ7XKP3_BRANA</name>
<keyword evidence="3 5" id="KW-0862">Zinc</keyword>
<feature type="chain" id="PRO_5046304790" description="C3H1-type domain-containing protein" evidence="6">
    <location>
        <begin position="23"/>
        <end position="181"/>
    </location>
</feature>
<feature type="domain" description="C3H1-type" evidence="7">
    <location>
        <begin position="73"/>
        <end position="101"/>
    </location>
</feature>
<evidence type="ECO:0000313" key="9">
    <source>
        <dbReference type="Proteomes" id="UP000824890"/>
    </source>
</evidence>
<keyword evidence="4" id="KW-0238">DNA-binding</keyword>
<keyword evidence="9" id="KW-1185">Reference proteome</keyword>
<dbReference type="InterPro" id="IPR000571">
    <property type="entry name" value="Znf_CCCH"/>
</dbReference>
<protein>
    <recommendedName>
        <fullName evidence="7">C3H1-type domain-containing protein</fullName>
    </recommendedName>
</protein>
<feature type="zinc finger region" description="C3H1-type" evidence="5">
    <location>
        <begin position="73"/>
        <end position="101"/>
    </location>
</feature>
<evidence type="ECO:0000256" key="5">
    <source>
        <dbReference type="PROSITE-ProRule" id="PRU00723"/>
    </source>
</evidence>
<evidence type="ECO:0000256" key="4">
    <source>
        <dbReference type="ARBA" id="ARBA00023125"/>
    </source>
</evidence>
<reference evidence="8 9" key="1">
    <citation type="submission" date="2021-05" db="EMBL/GenBank/DDBJ databases">
        <title>Genome Assembly of Synthetic Allotetraploid Brassica napus Reveals Homoeologous Exchanges between Subgenomes.</title>
        <authorList>
            <person name="Davis J.T."/>
        </authorList>
    </citation>
    <scope>NUCLEOTIDE SEQUENCE [LARGE SCALE GENOMIC DNA]</scope>
    <source>
        <strain evidence="9">cv. Da-Ae</strain>
        <tissue evidence="8">Seedling</tissue>
    </source>
</reference>
<dbReference type="EMBL" id="JAGKQM010000019">
    <property type="protein sequence ID" value="KAH0856517.1"/>
    <property type="molecule type" value="Genomic_DNA"/>
</dbReference>
<keyword evidence="2 5" id="KW-0863">Zinc-finger</keyword>
<gene>
    <name evidence="8" type="ORF">HID58_084778</name>
</gene>
<evidence type="ECO:0000256" key="3">
    <source>
        <dbReference type="ARBA" id="ARBA00022833"/>
    </source>
</evidence>
<evidence type="ECO:0000256" key="2">
    <source>
        <dbReference type="ARBA" id="ARBA00022771"/>
    </source>
</evidence>
<keyword evidence="6" id="KW-0732">Signal</keyword>
<dbReference type="PANTHER" id="PTHR12506:SF20">
    <property type="entry name" value="ZINC FINGER CCCH DOMAIN-CONTAINING PROTEIN 67"/>
    <property type="match status" value="1"/>
</dbReference>
<keyword evidence="1 5" id="KW-0479">Metal-binding</keyword>
<accession>A0ABQ7XKP3</accession>
<dbReference type="InterPro" id="IPR050974">
    <property type="entry name" value="Plant_ZF_CCCH"/>
</dbReference>
<organism evidence="8 9">
    <name type="scientific">Brassica napus</name>
    <name type="common">Rape</name>
    <dbReference type="NCBI Taxonomy" id="3708"/>
    <lineage>
        <taxon>Eukaryota</taxon>
        <taxon>Viridiplantae</taxon>
        <taxon>Streptophyta</taxon>
        <taxon>Embryophyta</taxon>
        <taxon>Tracheophyta</taxon>
        <taxon>Spermatophyta</taxon>
        <taxon>Magnoliopsida</taxon>
        <taxon>eudicotyledons</taxon>
        <taxon>Gunneridae</taxon>
        <taxon>Pentapetalae</taxon>
        <taxon>rosids</taxon>
        <taxon>malvids</taxon>
        <taxon>Brassicales</taxon>
        <taxon>Brassicaceae</taxon>
        <taxon>Brassiceae</taxon>
        <taxon>Brassica</taxon>
    </lineage>
</organism>
<dbReference type="Pfam" id="PF00642">
    <property type="entry name" value="zf-CCCH"/>
    <property type="match status" value="1"/>
</dbReference>
<comment type="caution">
    <text evidence="8">The sequence shown here is derived from an EMBL/GenBank/DDBJ whole genome shotgun (WGS) entry which is preliminary data.</text>
</comment>
<dbReference type="InterPro" id="IPR036855">
    <property type="entry name" value="Znf_CCCH_sf"/>
</dbReference>
<evidence type="ECO:0000313" key="8">
    <source>
        <dbReference type="EMBL" id="KAH0856517.1"/>
    </source>
</evidence>
<dbReference type="Gene3D" id="4.10.1000.10">
    <property type="entry name" value="Zinc finger, CCCH-type"/>
    <property type="match status" value="1"/>
</dbReference>
<evidence type="ECO:0000256" key="1">
    <source>
        <dbReference type="ARBA" id="ARBA00022723"/>
    </source>
</evidence>
<evidence type="ECO:0000259" key="7">
    <source>
        <dbReference type="PROSITE" id="PS50103"/>
    </source>
</evidence>
<evidence type="ECO:0000256" key="6">
    <source>
        <dbReference type="SAM" id="SignalP"/>
    </source>
</evidence>
<feature type="signal peptide" evidence="6">
    <location>
        <begin position="1"/>
        <end position="22"/>
    </location>
</feature>
<proteinExistence type="predicted"/>
<dbReference type="PROSITE" id="PS50103">
    <property type="entry name" value="ZF_C3H1"/>
    <property type="match status" value="1"/>
</dbReference>
<dbReference type="SUPFAM" id="SSF90229">
    <property type="entry name" value="CCCH zinc finger"/>
    <property type="match status" value="1"/>
</dbReference>
<sequence>MRWMVSVLVFEVHSLLFHFPFSLESLSYLCYDEDCSITSGLEGANTCRFSHTKQQTSLPSRPPELNFLGLPIRPGEKECPFYMRNGSCKFGGHCKFNHPAPTTAIDSPMFRVMHSQNQAPSVYPPERSVLPRSTYNSANNQNDRVGTCAHTTADTVSANLVQLVGSITLYHLHSRLAAPRP</sequence>
<dbReference type="Proteomes" id="UP000824890">
    <property type="component" value="Unassembled WGS sequence"/>
</dbReference>
<dbReference type="PANTHER" id="PTHR12506">
    <property type="entry name" value="PROTEIN PHOSPHATASE RELATED"/>
    <property type="match status" value="1"/>
</dbReference>